<organism evidence="2 3">
    <name type="scientific">Oryza rufipogon</name>
    <name type="common">Brownbeard rice</name>
    <name type="synonym">Asian wild rice</name>
    <dbReference type="NCBI Taxonomy" id="4529"/>
    <lineage>
        <taxon>Eukaryota</taxon>
        <taxon>Viridiplantae</taxon>
        <taxon>Streptophyta</taxon>
        <taxon>Embryophyta</taxon>
        <taxon>Tracheophyta</taxon>
        <taxon>Spermatophyta</taxon>
        <taxon>Magnoliopsida</taxon>
        <taxon>Liliopsida</taxon>
        <taxon>Poales</taxon>
        <taxon>Poaceae</taxon>
        <taxon>BOP clade</taxon>
        <taxon>Oryzoideae</taxon>
        <taxon>Oryzeae</taxon>
        <taxon>Oryzinae</taxon>
        <taxon>Oryza</taxon>
    </lineage>
</organism>
<evidence type="ECO:0000256" key="1">
    <source>
        <dbReference type="SAM" id="MobiDB-lite"/>
    </source>
</evidence>
<evidence type="ECO:0000313" key="3">
    <source>
        <dbReference type="Proteomes" id="UP000008022"/>
    </source>
</evidence>
<evidence type="ECO:0000313" key="2">
    <source>
        <dbReference type="EnsemblPlants" id="ORUFI05G13660.1"/>
    </source>
</evidence>
<name>A0A0E0PL33_ORYRU</name>
<dbReference type="AlphaFoldDB" id="A0A0E0PL33"/>
<feature type="region of interest" description="Disordered" evidence="1">
    <location>
        <begin position="1"/>
        <end position="86"/>
    </location>
</feature>
<dbReference type="EnsemblPlants" id="ORUFI05G13660.1">
    <property type="protein sequence ID" value="ORUFI05G13660.1"/>
    <property type="gene ID" value="ORUFI05G13660"/>
</dbReference>
<reference evidence="3" key="1">
    <citation type="submission" date="2013-06" db="EMBL/GenBank/DDBJ databases">
        <authorList>
            <person name="Zhao Q."/>
        </authorList>
    </citation>
    <scope>NUCLEOTIDE SEQUENCE</scope>
    <source>
        <strain evidence="3">cv. W1943</strain>
    </source>
</reference>
<protein>
    <submittedName>
        <fullName evidence="2">Uncharacterized protein</fullName>
    </submittedName>
</protein>
<feature type="compositionally biased region" description="Polar residues" evidence="1">
    <location>
        <begin position="1"/>
        <end position="20"/>
    </location>
</feature>
<dbReference type="Proteomes" id="UP000008022">
    <property type="component" value="Unassembled WGS sequence"/>
</dbReference>
<reference evidence="2" key="2">
    <citation type="submission" date="2015-06" db="UniProtKB">
        <authorList>
            <consortium name="EnsemblPlants"/>
        </authorList>
    </citation>
    <scope>IDENTIFICATION</scope>
</reference>
<proteinExistence type="predicted"/>
<dbReference type="HOGENOM" id="CLU_1858542_0_0_1"/>
<sequence length="138" mass="14000">METTTPQSDYVSNSETTQQGARFVESSPQGRLRRRRSDRPSSPIPPPFSASPSPEQPPAKPRGRKDGGGGALLVSSRSGGLGSLPGMDWRRGRAMVAAEVSAPGGVVGDGDGVGAVVVVADPAAACPDPAAARRPAVA</sequence>
<accession>A0A0E0PL33</accession>
<dbReference type="Gramene" id="ORUFI05G13660.1">
    <property type="protein sequence ID" value="ORUFI05G13660.1"/>
    <property type="gene ID" value="ORUFI05G13660"/>
</dbReference>
<keyword evidence="3" id="KW-1185">Reference proteome</keyword>
<feature type="compositionally biased region" description="Pro residues" evidence="1">
    <location>
        <begin position="42"/>
        <end position="60"/>
    </location>
</feature>